<dbReference type="SUPFAM" id="SSF56349">
    <property type="entry name" value="DNA breaking-rejoining enzymes"/>
    <property type="match status" value="1"/>
</dbReference>
<keyword evidence="4" id="KW-0233">DNA recombination</keyword>
<dbReference type="Proteomes" id="UP001198862">
    <property type="component" value="Unassembled WGS sequence"/>
</dbReference>
<dbReference type="InterPro" id="IPR011010">
    <property type="entry name" value="DNA_brk_join_enz"/>
</dbReference>
<dbReference type="PANTHER" id="PTHR30349:SF81">
    <property type="entry name" value="TYROSINE RECOMBINASE XERC"/>
    <property type="match status" value="1"/>
</dbReference>
<dbReference type="InterPro" id="IPR050090">
    <property type="entry name" value="Tyrosine_recombinase_XerCD"/>
</dbReference>
<evidence type="ECO:0000256" key="4">
    <source>
        <dbReference type="ARBA" id="ARBA00023172"/>
    </source>
</evidence>
<keyword evidence="1" id="KW-0159">Chromosome partition</keyword>
<evidence type="ECO:0000256" key="5">
    <source>
        <dbReference type="PROSITE-ProRule" id="PRU01248"/>
    </source>
</evidence>
<evidence type="ECO:0000313" key="8">
    <source>
        <dbReference type="EMBL" id="MCC8432984.1"/>
    </source>
</evidence>
<dbReference type="InterPro" id="IPR004107">
    <property type="entry name" value="Integrase_SAM-like_N"/>
</dbReference>
<dbReference type="InterPro" id="IPR010998">
    <property type="entry name" value="Integrase_recombinase_N"/>
</dbReference>
<organism evidence="8 9">
    <name type="scientific">Reyranella aquatilis</name>
    <dbReference type="NCBI Taxonomy" id="2035356"/>
    <lineage>
        <taxon>Bacteria</taxon>
        <taxon>Pseudomonadati</taxon>
        <taxon>Pseudomonadota</taxon>
        <taxon>Alphaproteobacteria</taxon>
        <taxon>Hyphomicrobiales</taxon>
        <taxon>Reyranellaceae</taxon>
        <taxon>Reyranella</taxon>
    </lineage>
</organism>
<protein>
    <submittedName>
        <fullName evidence="8">Site-specific integrase</fullName>
    </submittedName>
</protein>
<dbReference type="PROSITE" id="PS51900">
    <property type="entry name" value="CB"/>
    <property type="match status" value="1"/>
</dbReference>
<dbReference type="PANTHER" id="PTHR30349">
    <property type="entry name" value="PHAGE INTEGRASE-RELATED"/>
    <property type="match status" value="1"/>
</dbReference>
<sequence>MTDKTSAGYWIRRFLTEYATSERNLSANTCASYRDMLVLLLPYAAKRKGTATDKLSVTDLSAELVRSFLVYLERERQCCTATRNQRLASIHALARFVGEYSPQHIEWCAQIRMIPIKRSTTASLTYLEKSEVDALLVAPDQSSSQGRRDHALLLFLYNSGARVSEATALRIGDIDWHSKSVQIMGKGSKQRRCPLWATTLKYLCHLAGQRPAEASVFLNCRGEPLTRYGIHTLVERYIERLRVSVPSLQGKRISPHVIRHTTASHLLQAGVDINTIRAWLGHVSLDTTNIYAETDLATKERALATLARGSTRRTIGGWSRQPDLMAFLRTL</sequence>
<evidence type="ECO:0000259" key="7">
    <source>
        <dbReference type="PROSITE" id="PS51900"/>
    </source>
</evidence>
<evidence type="ECO:0000259" key="6">
    <source>
        <dbReference type="PROSITE" id="PS51898"/>
    </source>
</evidence>
<keyword evidence="3 5" id="KW-0238">DNA-binding</keyword>
<evidence type="ECO:0000256" key="1">
    <source>
        <dbReference type="ARBA" id="ARBA00022829"/>
    </source>
</evidence>
<accession>A0ABS8L3Q9</accession>
<dbReference type="RefSeq" id="WP_230554354.1">
    <property type="nucleotide sequence ID" value="NZ_JAJISD010000023.1"/>
</dbReference>
<dbReference type="InterPro" id="IPR002104">
    <property type="entry name" value="Integrase_catalytic"/>
</dbReference>
<dbReference type="EMBL" id="JAJISD010000023">
    <property type="protein sequence ID" value="MCC8432984.1"/>
    <property type="molecule type" value="Genomic_DNA"/>
</dbReference>
<dbReference type="PROSITE" id="PS51898">
    <property type="entry name" value="TYR_RECOMBINASE"/>
    <property type="match status" value="1"/>
</dbReference>
<dbReference type="Gene3D" id="1.10.443.10">
    <property type="entry name" value="Intergrase catalytic core"/>
    <property type="match status" value="1"/>
</dbReference>
<dbReference type="InterPro" id="IPR013762">
    <property type="entry name" value="Integrase-like_cat_sf"/>
</dbReference>
<name>A0ABS8L3Q9_9HYPH</name>
<feature type="domain" description="Core-binding (CB)" evidence="7">
    <location>
        <begin position="5"/>
        <end position="98"/>
    </location>
</feature>
<evidence type="ECO:0000313" key="9">
    <source>
        <dbReference type="Proteomes" id="UP001198862"/>
    </source>
</evidence>
<dbReference type="InterPro" id="IPR044068">
    <property type="entry name" value="CB"/>
</dbReference>
<proteinExistence type="predicted"/>
<reference evidence="8 9" key="1">
    <citation type="submission" date="2021-11" db="EMBL/GenBank/DDBJ databases">
        <authorList>
            <person name="Lee D.-H."/>
            <person name="Kim S.-B."/>
        </authorList>
    </citation>
    <scope>NUCLEOTIDE SEQUENCE [LARGE SCALE GENOMIC DNA]</scope>
    <source>
        <strain evidence="8 9">KCTC 52223</strain>
    </source>
</reference>
<gene>
    <name evidence="8" type="ORF">LJ725_28785</name>
</gene>
<dbReference type="Pfam" id="PF02899">
    <property type="entry name" value="Phage_int_SAM_1"/>
    <property type="match status" value="1"/>
</dbReference>
<keyword evidence="9" id="KW-1185">Reference proteome</keyword>
<feature type="domain" description="Tyr recombinase" evidence="6">
    <location>
        <begin position="122"/>
        <end position="304"/>
    </location>
</feature>
<evidence type="ECO:0000256" key="3">
    <source>
        <dbReference type="ARBA" id="ARBA00023125"/>
    </source>
</evidence>
<dbReference type="Pfam" id="PF00589">
    <property type="entry name" value="Phage_integrase"/>
    <property type="match status" value="1"/>
</dbReference>
<dbReference type="Gene3D" id="1.10.150.130">
    <property type="match status" value="1"/>
</dbReference>
<comment type="caution">
    <text evidence="8">The sequence shown here is derived from an EMBL/GenBank/DDBJ whole genome shotgun (WGS) entry which is preliminary data.</text>
</comment>
<evidence type="ECO:0000256" key="2">
    <source>
        <dbReference type="ARBA" id="ARBA00022908"/>
    </source>
</evidence>
<keyword evidence="2" id="KW-0229">DNA integration</keyword>